<dbReference type="PROSITE" id="PS50048">
    <property type="entry name" value="ZN2_CY6_FUNGAL_2"/>
    <property type="match status" value="1"/>
</dbReference>
<dbReference type="PANTHER" id="PTHR31313:SF86">
    <property type="entry name" value="ZN(2)-C6 FUNGAL-TYPE DOMAIN-CONTAINING PROTEIN"/>
    <property type="match status" value="1"/>
</dbReference>
<proteinExistence type="predicted"/>
<evidence type="ECO:0000256" key="6">
    <source>
        <dbReference type="ARBA" id="ARBA00023163"/>
    </source>
</evidence>
<evidence type="ECO:0000256" key="1">
    <source>
        <dbReference type="ARBA" id="ARBA00004123"/>
    </source>
</evidence>
<protein>
    <submittedName>
        <fullName evidence="10">Fungal specific transcription factor domain-containing protein</fullName>
    </submittedName>
</protein>
<evidence type="ECO:0000313" key="11">
    <source>
        <dbReference type="Proteomes" id="UP000076881"/>
    </source>
</evidence>
<organism evidence="10 11">
    <name type="scientific">Akanthomyces lecanii RCEF 1005</name>
    <dbReference type="NCBI Taxonomy" id="1081108"/>
    <lineage>
        <taxon>Eukaryota</taxon>
        <taxon>Fungi</taxon>
        <taxon>Dikarya</taxon>
        <taxon>Ascomycota</taxon>
        <taxon>Pezizomycotina</taxon>
        <taxon>Sordariomycetes</taxon>
        <taxon>Hypocreomycetidae</taxon>
        <taxon>Hypocreales</taxon>
        <taxon>Cordycipitaceae</taxon>
        <taxon>Akanthomyces</taxon>
        <taxon>Cordyceps confragosa</taxon>
    </lineage>
</organism>
<feature type="compositionally biased region" description="Basic and acidic residues" evidence="8">
    <location>
        <begin position="104"/>
        <end position="116"/>
    </location>
</feature>
<keyword evidence="5" id="KW-0238">DNA-binding</keyword>
<dbReference type="InterPro" id="IPR007219">
    <property type="entry name" value="XnlR_reg_dom"/>
</dbReference>
<keyword evidence="7" id="KW-0539">Nucleus</keyword>
<evidence type="ECO:0000256" key="8">
    <source>
        <dbReference type="SAM" id="MobiDB-lite"/>
    </source>
</evidence>
<dbReference type="GO" id="GO:0006351">
    <property type="term" value="P:DNA-templated transcription"/>
    <property type="evidence" value="ECO:0007669"/>
    <property type="project" value="InterPro"/>
</dbReference>
<gene>
    <name evidence="10" type="ORF">LEL_09087</name>
</gene>
<dbReference type="Gene3D" id="4.10.240.10">
    <property type="entry name" value="Zn(2)-C6 fungal-type DNA-binding domain"/>
    <property type="match status" value="1"/>
</dbReference>
<dbReference type="InterPro" id="IPR001138">
    <property type="entry name" value="Zn2Cys6_DnaBD"/>
</dbReference>
<dbReference type="EMBL" id="AZHF01000008">
    <property type="protein sequence ID" value="OAA71852.1"/>
    <property type="molecule type" value="Genomic_DNA"/>
</dbReference>
<evidence type="ECO:0000256" key="5">
    <source>
        <dbReference type="ARBA" id="ARBA00023125"/>
    </source>
</evidence>
<dbReference type="AlphaFoldDB" id="A0A162JPG1"/>
<dbReference type="GO" id="GO:0008270">
    <property type="term" value="F:zinc ion binding"/>
    <property type="evidence" value="ECO:0007669"/>
    <property type="project" value="InterPro"/>
</dbReference>
<dbReference type="Pfam" id="PF00172">
    <property type="entry name" value="Zn_clus"/>
    <property type="match status" value="1"/>
</dbReference>
<keyword evidence="3" id="KW-0862">Zinc</keyword>
<evidence type="ECO:0000256" key="2">
    <source>
        <dbReference type="ARBA" id="ARBA00022723"/>
    </source>
</evidence>
<feature type="compositionally biased region" description="Low complexity" evidence="8">
    <location>
        <begin position="69"/>
        <end position="78"/>
    </location>
</feature>
<evidence type="ECO:0000256" key="3">
    <source>
        <dbReference type="ARBA" id="ARBA00022833"/>
    </source>
</evidence>
<dbReference type="PROSITE" id="PS00463">
    <property type="entry name" value="ZN2_CY6_FUNGAL_1"/>
    <property type="match status" value="1"/>
</dbReference>
<feature type="region of interest" description="Disordered" evidence="8">
    <location>
        <begin position="65"/>
        <end position="151"/>
    </location>
</feature>
<dbReference type="SMART" id="SM00906">
    <property type="entry name" value="Fungal_trans"/>
    <property type="match status" value="1"/>
</dbReference>
<keyword evidence="11" id="KW-1185">Reference proteome</keyword>
<dbReference type="Proteomes" id="UP000076881">
    <property type="component" value="Unassembled WGS sequence"/>
</dbReference>
<evidence type="ECO:0000256" key="4">
    <source>
        <dbReference type="ARBA" id="ARBA00023015"/>
    </source>
</evidence>
<dbReference type="STRING" id="1081108.A0A162JPG1"/>
<dbReference type="SUPFAM" id="SSF57701">
    <property type="entry name" value="Zn2/Cys6 DNA-binding domain"/>
    <property type="match status" value="1"/>
</dbReference>
<sequence length="801" mass="89358">MSEEQMVPRASGRTTISGRPRRRAVEACTFCRRRKIKCNNEQPICANCKIYEQVCIYVPLHPSAEPKGATAAATSSHSTRSKARPRRTAKTRLSASRETPTPPPRERLSTERSGHDDADDTGAVPVEQTGQRRVDGDSSEGLPQPGRGASVSRVTVASNNVSSYHGHTSTLYEEQAPEREAHPRVPDDWVEKGLVAEAARQRQLEEFNFHTGRLDFDDVDPDLGMHLLNLHWNRQHHSFNITYRPAFMRDMACSGPYFSKLLLNALYFGASKFSPRLDVRRDPRDVRTAGWKYRERVRKLLGSALDRSDITTIQALLIMSNSLFALGDERSAAWLYAGLAIRMIIDLGMHVDVEDRRSTRRFTDEDLEIRRRVFWSAFIVDKIQSLYQGRPITLKESDTLVPIKFLDTYEEFEYWRPMAFSLQSIEYPGTPAYSVSTFTALCRLSVVMGDILSGVYAERTFDKSPNELSKLLENLDSKLKAWKSSLPKHLEMDPEDVLKATPPHVFSLNAMYNVLRILLHRPFVADGHLYGNLRDISVKSFMTCVSAADHIVMLLRAYDCAFAVARAPYLISYACYVAATIHVRIAAKRTADSEAYNSLATCLAIFNRNQETNKAIQRAQHIIQGLMKRLSVPEPSPEMISGWSGKQDLAARGMSGPLLPDMSRVSSQRVDSRPRNPETSELQHPAAPPTQLRGFAHGVFEGAVSPTVGWSDIDGIIQSFVRAPEAIPHGMELAYQFSGNAADAQDGVSHMQGGPSLNSGVYGLASRDKEMPWPADVVYGAASTDDLLFGLNGAALDSFQF</sequence>
<dbReference type="OrthoDB" id="4869011at2759"/>
<evidence type="ECO:0000259" key="9">
    <source>
        <dbReference type="PROSITE" id="PS50048"/>
    </source>
</evidence>
<keyword evidence="2" id="KW-0479">Metal-binding</keyword>
<reference evidence="10 11" key="1">
    <citation type="journal article" date="2016" name="Genome Biol. Evol.">
        <title>Divergent and convergent evolution of fungal pathogenicity.</title>
        <authorList>
            <person name="Shang Y."/>
            <person name="Xiao G."/>
            <person name="Zheng P."/>
            <person name="Cen K."/>
            <person name="Zhan S."/>
            <person name="Wang C."/>
        </authorList>
    </citation>
    <scope>NUCLEOTIDE SEQUENCE [LARGE SCALE GENOMIC DNA]</scope>
    <source>
        <strain evidence="10 11">RCEF 1005</strain>
    </source>
</reference>
<dbReference type="GO" id="GO:0003677">
    <property type="term" value="F:DNA binding"/>
    <property type="evidence" value="ECO:0007669"/>
    <property type="project" value="UniProtKB-KW"/>
</dbReference>
<dbReference type="Pfam" id="PF04082">
    <property type="entry name" value="Fungal_trans"/>
    <property type="match status" value="1"/>
</dbReference>
<feature type="domain" description="Zn(2)-C6 fungal-type" evidence="9">
    <location>
        <begin position="27"/>
        <end position="57"/>
    </location>
</feature>
<evidence type="ECO:0000313" key="10">
    <source>
        <dbReference type="EMBL" id="OAA71852.1"/>
    </source>
</evidence>
<dbReference type="SMART" id="SM00066">
    <property type="entry name" value="GAL4"/>
    <property type="match status" value="1"/>
</dbReference>
<dbReference type="InterPro" id="IPR036864">
    <property type="entry name" value="Zn2-C6_fun-type_DNA-bd_sf"/>
</dbReference>
<feature type="region of interest" description="Disordered" evidence="8">
    <location>
        <begin position="658"/>
        <end position="689"/>
    </location>
</feature>
<accession>A0A162JPG1</accession>
<evidence type="ECO:0000256" key="7">
    <source>
        <dbReference type="ARBA" id="ARBA00023242"/>
    </source>
</evidence>
<dbReference type="InterPro" id="IPR051615">
    <property type="entry name" value="Transcr_Regulatory_Elem"/>
</dbReference>
<comment type="caution">
    <text evidence="10">The sequence shown here is derived from an EMBL/GenBank/DDBJ whole genome shotgun (WGS) entry which is preliminary data.</text>
</comment>
<comment type="subcellular location">
    <subcellularLocation>
        <location evidence="1">Nucleus</location>
    </subcellularLocation>
</comment>
<dbReference type="CDD" id="cd12148">
    <property type="entry name" value="fungal_TF_MHR"/>
    <property type="match status" value="1"/>
</dbReference>
<name>A0A162JPG1_CORDF</name>
<dbReference type="GO" id="GO:0005634">
    <property type="term" value="C:nucleus"/>
    <property type="evidence" value="ECO:0007669"/>
    <property type="project" value="UniProtKB-SubCell"/>
</dbReference>
<dbReference type="PANTHER" id="PTHR31313">
    <property type="entry name" value="TY1 ENHANCER ACTIVATOR"/>
    <property type="match status" value="1"/>
</dbReference>
<dbReference type="CDD" id="cd00067">
    <property type="entry name" value="GAL4"/>
    <property type="match status" value="1"/>
</dbReference>
<keyword evidence="6" id="KW-0804">Transcription</keyword>
<keyword evidence="4" id="KW-0805">Transcription regulation</keyword>
<dbReference type="GO" id="GO:0000981">
    <property type="term" value="F:DNA-binding transcription factor activity, RNA polymerase II-specific"/>
    <property type="evidence" value="ECO:0007669"/>
    <property type="project" value="InterPro"/>
</dbReference>
<feature type="compositionally biased region" description="Basic residues" evidence="8">
    <location>
        <begin position="79"/>
        <end position="90"/>
    </location>
</feature>